<name>A0A518C6Y5_9BACT</name>
<evidence type="ECO:0000313" key="4">
    <source>
        <dbReference type="Proteomes" id="UP000318626"/>
    </source>
</evidence>
<gene>
    <name evidence="3" type="ORF">Pan97_20060</name>
</gene>
<dbReference type="PANTHER" id="PTHR30093">
    <property type="entry name" value="GENERAL SECRETION PATHWAY PROTEIN G"/>
    <property type="match status" value="1"/>
</dbReference>
<dbReference type="NCBIfam" id="TIGR02532">
    <property type="entry name" value="IV_pilin_GFxxxE"/>
    <property type="match status" value="1"/>
</dbReference>
<keyword evidence="4" id="KW-1185">Reference proteome</keyword>
<dbReference type="InterPro" id="IPR011453">
    <property type="entry name" value="DUF1559"/>
</dbReference>
<dbReference type="InterPro" id="IPR012902">
    <property type="entry name" value="N_methyl_site"/>
</dbReference>
<evidence type="ECO:0000259" key="2">
    <source>
        <dbReference type="Pfam" id="PF07596"/>
    </source>
</evidence>
<evidence type="ECO:0000313" key="3">
    <source>
        <dbReference type="EMBL" id="QDU74986.1"/>
    </source>
</evidence>
<dbReference type="Proteomes" id="UP000318626">
    <property type="component" value="Chromosome"/>
</dbReference>
<reference evidence="4" key="1">
    <citation type="submission" date="2019-02" db="EMBL/GenBank/DDBJ databases">
        <title>Deep-cultivation of Planctomycetes and their phenomic and genomic characterization uncovers novel biology.</title>
        <authorList>
            <person name="Wiegand S."/>
            <person name="Jogler M."/>
            <person name="Boedeker C."/>
            <person name="Pinto D."/>
            <person name="Vollmers J."/>
            <person name="Rivas-Marin E."/>
            <person name="Kohn T."/>
            <person name="Peeters S.H."/>
            <person name="Heuer A."/>
            <person name="Rast P."/>
            <person name="Oberbeckmann S."/>
            <person name="Bunk B."/>
            <person name="Jeske O."/>
            <person name="Meyerdierks A."/>
            <person name="Storesund J.E."/>
            <person name="Kallscheuer N."/>
            <person name="Luecker S."/>
            <person name="Lage O.M."/>
            <person name="Pohl T."/>
            <person name="Merkel B.J."/>
            <person name="Hornburger P."/>
            <person name="Mueller R.-W."/>
            <person name="Bruemmer F."/>
            <person name="Labrenz M."/>
            <person name="Spormann A.M."/>
            <person name="Op den Camp H."/>
            <person name="Overmann J."/>
            <person name="Amann R."/>
            <person name="Jetten M.S.M."/>
            <person name="Mascher T."/>
            <person name="Medema M.H."/>
            <person name="Devos D.P."/>
            <person name="Kaster A.-K."/>
            <person name="Ovreas L."/>
            <person name="Rohde M."/>
            <person name="Galperin M.Y."/>
            <person name="Jogler C."/>
        </authorList>
    </citation>
    <scope>NUCLEOTIDE SEQUENCE [LARGE SCALE GENOMIC DNA]</scope>
    <source>
        <strain evidence="4">Pan97</strain>
    </source>
</reference>
<dbReference type="Pfam" id="PF07963">
    <property type="entry name" value="N_methyl"/>
    <property type="match status" value="1"/>
</dbReference>
<dbReference type="KEGG" id="bvo:Pan97_20060"/>
<dbReference type="EMBL" id="CP036289">
    <property type="protein sequence ID" value="QDU74986.1"/>
    <property type="molecule type" value="Genomic_DNA"/>
</dbReference>
<dbReference type="Gene3D" id="3.30.700.10">
    <property type="entry name" value="Glycoprotein, Type 4 Pilin"/>
    <property type="match status" value="1"/>
</dbReference>
<evidence type="ECO:0000256" key="1">
    <source>
        <dbReference type="SAM" id="Phobius"/>
    </source>
</evidence>
<dbReference type="AlphaFoldDB" id="A0A518C6Y5"/>
<keyword evidence="1" id="KW-0812">Transmembrane</keyword>
<dbReference type="InterPro" id="IPR045584">
    <property type="entry name" value="Pilin-like"/>
</dbReference>
<sequence>MSHFSFRRHAFTLVELLVVIAIIGVLIALLLPAVQQAREAARRMQCTNNLKQLGLAMHNYHDVVGSLPPAYVFTGDTSHDRIALWSWGAMLAPYFEQNSAYDRLDIRGNTAVAAVNNNAKRNIIQTPLSAVRCPSDAGPEKHNDSVAARKYRDTIADVNRHGIVSNYVVNNSSGQIRNFRGTPNSDADGAFYRNSDVGFRDLVDGTSNTILIGERSYLHPLAGNNEPQGAMFWGTSGYFDGDGKGLGSVSAGGHRKINCPENNQCRRSYTSMHPGGAQFCLGDGSVRFIAETIEHNTNANVNSTFEFLLSIADGNVPGEF</sequence>
<keyword evidence="1" id="KW-0472">Membrane</keyword>
<protein>
    <recommendedName>
        <fullName evidence="2">DUF1559 domain-containing protein</fullName>
    </recommendedName>
</protein>
<feature type="domain" description="DUF1559" evidence="2">
    <location>
        <begin position="35"/>
        <end position="294"/>
    </location>
</feature>
<dbReference type="SUPFAM" id="SSF54523">
    <property type="entry name" value="Pili subunits"/>
    <property type="match status" value="1"/>
</dbReference>
<dbReference type="InterPro" id="IPR027558">
    <property type="entry name" value="Pre_pil_HX9DG_C"/>
</dbReference>
<accession>A0A518C6Y5</accession>
<dbReference type="Pfam" id="PF07596">
    <property type="entry name" value="SBP_bac_10"/>
    <property type="match status" value="1"/>
</dbReference>
<organism evidence="3 4">
    <name type="scientific">Bremerella volcania</name>
    <dbReference type="NCBI Taxonomy" id="2527984"/>
    <lineage>
        <taxon>Bacteria</taxon>
        <taxon>Pseudomonadati</taxon>
        <taxon>Planctomycetota</taxon>
        <taxon>Planctomycetia</taxon>
        <taxon>Pirellulales</taxon>
        <taxon>Pirellulaceae</taxon>
        <taxon>Bremerella</taxon>
    </lineage>
</organism>
<proteinExistence type="predicted"/>
<dbReference type="OrthoDB" id="214579at2"/>
<dbReference type="PANTHER" id="PTHR30093:SF2">
    <property type="entry name" value="TYPE II SECRETION SYSTEM PROTEIN H"/>
    <property type="match status" value="1"/>
</dbReference>
<dbReference type="NCBIfam" id="TIGR04294">
    <property type="entry name" value="pre_pil_HX9DG"/>
    <property type="match status" value="1"/>
</dbReference>
<dbReference type="RefSeq" id="WP_144972016.1">
    <property type="nucleotide sequence ID" value="NZ_CP036289.1"/>
</dbReference>
<feature type="transmembrane region" description="Helical" evidence="1">
    <location>
        <begin position="12"/>
        <end position="34"/>
    </location>
</feature>
<keyword evidence="1" id="KW-1133">Transmembrane helix</keyword>